<proteinExistence type="predicted"/>
<evidence type="ECO:0000313" key="1">
    <source>
        <dbReference type="EMBL" id="OII71762.1"/>
    </source>
</evidence>
<dbReference type="Proteomes" id="UP000186176">
    <property type="component" value="Unassembled WGS sequence"/>
</dbReference>
<keyword evidence="2" id="KW-1185">Reference proteome</keyword>
<protein>
    <submittedName>
        <fullName evidence="1">Uncharacterized protein</fullName>
    </submittedName>
</protein>
<gene>
    <name evidence="1" type="ORF">cubi_00569</name>
</gene>
<reference evidence="1 2" key="1">
    <citation type="submission" date="2016-10" db="EMBL/GenBank/DDBJ databases">
        <title>Reductive evolution of mitochondrial metabolism and differential evolution of invasion-related proteins in Cryptosporidium.</title>
        <authorList>
            <person name="Liu S."/>
            <person name="Roellig D.M."/>
            <person name="Guo Y."/>
            <person name="Li N."/>
            <person name="Frace M.A."/>
            <person name="Tang K."/>
            <person name="Zhang L."/>
            <person name="Feng Y."/>
            <person name="Xiao L."/>
        </authorList>
    </citation>
    <scope>NUCLEOTIDE SEQUENCE [LARGE SCALE GENOMIC DNA]</scope>
    <source>
        <strain evidence="1">39726</strain>
    </source>
</reference>
<dbReference type="EMBL" id="LRBP01000027">
    <property type="protein sequence ID" value="OII71762.1"/>
    <property type="molecule type" value="Genomic_DNA"/>
</dbReference>
<dbReference type="OrthoDB" id="1740265at2759"/>
<name>A0A1J4MC13_9CRYT</name>
<dbReference type="RefSeq" id="XP_028873381.1">
    <property type="nucleotide sequence ID" value="XM_029017583.1"/>
</dbReference>
<evidence type="ECO:0000313" key="2">
    <source>
        <dbReference type="Proteomes" id="UP000186176"/>
    </source>
</evidence>
<dbReference type="VEuPathDB" id="CryptoDB:cubi_00569"/>
<comment type="caution">
    <text evidence="1">The sequence shown here is derived from an EMBL/GenBank/DDBJ whole genome shotgun (WGS) entry which is preliminary data.</text>
</comment>
<accession>A0A1J4MC13</accession>
<dbReference type="AlphaFoldDB" id="A0A1J4MC13"/>
<sequence length="1143" mass="134454">MSFDNRRRLLAFELSDYFYNYGDERFISSEWFQYSIENKYSRLVFVITSFLNGKNVEDDYLRDFHLEQNLNEIYEICKYDLFSFKNSDDKYLFDLFSKLKQFVNSLNSYPIGIYEFKSFIDFSSINKKYILYLIFWVAIKFFENAKVIENDLKFNQMVYSYLNLAYNIDHAIWDLIVSDYILSLRKKGIIEINSIPIELNDEIETLFFLLVGPYSICPALCSLLLLLKSEIVRSRFDSINYNAFVKSIINQIILLITNTLKEISPDMAELSFTITVCRMISNISYDLNNELIQQLFLLKHRQKTITANPKSINPLFLDRFILYSFISIEQLWLEITKDEQFFSSIINHIPTLEISTSTLSLMNPEKEFVKYTIILIILFSMNNQLSITGSVNRNTVEIMKKLVVISDEPIEIILKYFLFPNYTGTSKSESNIYIFFRLLSDNIYNISVSSNVVKSISNLIQINYFSLSDTFLYNYLESFPKLVKFCSINEETNRPNNEEKVNLLNCINSRGCILIDEMYWCNSNLIQLLLNEIDIKLEHILPFIYSISLSITSIQSVINNRISEKYGYSSKIKEVFSIQKNFKISKLNRSNINKSSNFLFKTKNIDIIIISILDYISDWIKKNDKCISFEWLLKHSKPFSQTNLDDENIQGYFSIFLIYFFSRTIEADKLDRKLITTNFHIVPWRSILRWVDSWEKLPFQSVLNPRTWKVIFSEIIAIMIPESLIIPSIPNSFTEIQPWYFSLNNVNLFKERINLWLKDRKSSLESLKNEVSLFDNAESTLKWLEMFYFEPNMAVYFTLEYIFIQESVYVKECHFQELYFELCSNEIKLKEFTSNPDIYIKKASNYLSEENSIEILCNISLIMLYFHEVIKHKNPIINHFQNADFEIFCIIWNKYANYSQIENQLTSKLLSMFFSNIFCRNTNIVQQIVEQGFQYKSLNNRVDFNVYLERTRSFIDRVCYNTPQILCEHTILPKIANKLDKLLNTRSLIDLWGKYNVTDTKMFSFDFQIENQIIQCVSLLSWLSNIIISPSKSTNYLSENSSSEKTAFLPVAERSVVRVLCITQDIINSQLGSHIYCNLIINFSILLKHSAHFIISVANSFPQLNKALKDTLAALKQLMNDHSLSNSSINHTINTIDEIIKQR</sequence>
<dbReference type="GeneID" id="39977362"/>
<organism evidence="1 2">
    <name type="scientific">Cryptosporidium ubiquitum</name>
    <dbReference type="NCBI Taxonomy" id="857276"/>
    <lineage>
        <taxon>Eukaryota</taxon>
        <taxon>Sar</taxon>
        <taxon>Alveolata</taxon>
        <taxon>Apicomplexa</taxon>
        <taxon>Conoidasida</taxon>
        <taxon>Coccidia</taxon>
        <taxon>Eucoccidiorida</taxon>
        <taxon>Eimeriorina</taxon>
        <taxon>Cryptosporidiidae</taxon>
        <taxon>Cryptosporidium</taxon>
    </lineage>
</organism>